<dbReference type="InterPro" id="IPR041228">
    <property type="entry name" value="Dynein_C"/>
</dbReference>
<evidence type="ECO:0000259" key="15">
    <source>
        <dbReference type="SMART" id="SM00382"/>
    </source>
</evidence>
<dbReference type="InterPro" id="IPR035699">
    <property type="entry name" value="AAA_6"/>
</dbReference>
<dbReference type="PANTHER" id="PTHR45703:SF12">
    <property type="entry name" value="DYNEIN AXONEMAL HEAVY CHAIN 11"/>
    <property type="match status" value="1"/>
</dbReference>
<dbReference type="InterPro" id="IPR043157">
    <property type="entry name" value="Dynein_AAA1S"/>
</dbReference>
<dbReference type="InterPro" id="IPR024743">
    <property type="entry name" value="Dynein_HC_stalk"/>
</dbReference>
<dbReference type="InterPro" id="IPR004273">
    <property type="entry name" value="Dynein_heavy_D6_P-loop"/>
</dbReference>
<evidence type="ECO:0000256" key="4">
    <source>
        <dbReference type="ARBA" id="ARBA00022701"/>
    </source>
</evidence>
<dbReference type="InterPro" id="IPR043160">
    <property type="entry name" value="Dynein_C_barrel"/>
</dbReference>
<dbReference type="InParanoid" id="A0A6J2R968"/>
<evidence type="ECO:0000256" key="12">
    <source>
        <dbReference type="ARBA" id="ARBA00023212"/>
    </source>
</evidence>
<dbReference type="InterPro" id="IPR027417">
    <property type="entry name" value="P-loop_NTPase"/>
</dbReference>
<comment type="subcellular location">
    <subcellularLocation>
        <location evidence="1">Cytoplasm</location>
        <location evidence="1">Cytoskeleton</location>
        <location evidence="1">Cilium axoneme</location>
    </subcellularLocation>
</comment>
<keyword evidence="12" id="KW-0206">Cytoskeleton</keyword>
<evidence type="ECO:0000256" key="13">
    <source>
        <dbReference type="ARBA" id="ARBA00023273"/>
    </source>
</evidence>
<dbReference type="Gene3D" id="3.20.180.20">
    <property type="entry name" value="Dynein heavy chain, N-terminal domain 2"/>
    <property type="match status" value="1"/>
</dbReference>
<dbReference type="GO" id="GO:0008017">
    <property type="term" value="F:microtubule binding"/>
    <property type="evidence" value="ECO:0007669"/>
    <property type="project" value="UniProtKB-ARBA"/>
</dbReference>
<dbReference type="Proteomes" id="UP000504630">
    <property type="component" value="Chromosome 16"/>
</dbReference>
<keyword evidence="5" id="KW-0677">Repeat</keyword>
<sequence>MSDDESVPSFLEDDRLKFVEEKVCGLLQLQRQTWDKSAVCEEFQTLMKDFFEKESVIFFSSSKKDCLVASKEVSPVDQNKQIYILKKRVVPVNSENCRELLLFGLQSPSPLLQLSSTVEQVCVPLLSNNKNHQMWPNLMSEDIIRHVENMWSKTSVVRGQVLGKSVLPIPAVTEWMDYSFSTFKMHNNYDRALAHAIETQVINWTNLIQKILKEDSSDLLMKGCHPGPNVELKFWASRKSNIQNIYHQLQSPIVQKMAKMLKMMDSSYHPTIKTLIGNVFDALQEAQDIDLHLQPLHTQLTQLEKEGFPHLETSIPALFHTLFLIWTNCQSYQRPARIVVVLQELCNLFIEQASTYLSADMLLREDPEESLQMVKRVIKVFRCFRDSYQNQRERLASHVKQTPWDFPSAMIFARFNPFFNRMLQLEDLFEIMLDFQRMEKLEFGGLNGKLYSEHAAQMYKEFSKHCQVLKHSENSPLDLNSQDFENEYKDLKLRIVDFECRLASLLCLAFKDCSGLESAFKLLTIVGPFLERRQIRQIFSPNFLLLQQHFREELERCTSLFKSQLNQTDSGLTRNMAHTSGALKWAKMLRERIQTPWEKIRLLFDMPAGGGELVQEYHMFKEMLSLLDQYEEDIYCDWCNGLEQACLINLNQPLISRNTSSDLISLNFNPKLTEVLKDVKYIQTLSQIKIPAAAMAVFEKRDMFTKYVSSLQLLVQWYNKLKQTVLEVELPLIRAELDAIDVQLTRAESDLTWQDPDCWSFISTSKDLVHDLVIRVSRAKENCEVIQSMMKGWSKQAMFCRKDNKKGSLIQLDDRGDRVNKKYSSMKKDGDHMHKLVQDNKVLFHADPASEAWQSYLEYLDEMVVEGIFSYISHSLQFFADNMESVPNPTPLFESQLMLSSSGMVFLPSLEQDAGDGLYELIEGLVGDIFKTSVHINRMAALLSLESYQDIMDDMLDLLDLRQEIMERVENVLKKAINYQRKFDCYTHLWQDDRAEFLSQFLLYGRVLTAEEMEAHGADALPESPPTIDNFKEQIDYYEDLYADISKLEDFRVFNGWFRVDIKFFKVSLLNTVKKWSWLFKEHLLTYVTNSLDELQKFVRATVEGLGQPVAKGNHCGLVEVMSHLLAVRDRQTATDKMFEPFRDTIILLEQYGVTIPDQVYSHLEELPEKWSGAKKLALKVRHEVAPMQNAEVMVIRRRCMKFEVKQSKFRETFRSTAPFSYNAVRPYISLEKSEKAVRDMEKEVAELQESTNLFDVTIPDYRDIKLCRREITVLKELWDIVVFVQSSVENWTMTKWRQINVDQMDAELRRFAKDIRKLDKEARVWDVYSGLDLYVKNLLTSLRAVSQLQNLAIRERHWVQLIRTTQMDFTVTDSTTLEDLLALHLHLLEEEVRNIVDKAVKEMAIEKVVTEISKTWASMELSYEDHYQTSVPLLTCDEELIETLEDHQVQLQGIFQSKHVHHFLFQVVELQKQLTVADSVLMVWMEVQRTWAYLESIFKSCDDISQQLPADAHRFQAIDAEFQEFMLDSAKTKNVIEATNKPHLFEKLEDLQRRLALCEKALAEYLETKRLAFPRFYFISSADLLDILSKGSRPREVTVHLSKLFDNMSDLEFANNDHLENPKLAVGMYSKEREYVPFQTECCCNGPVEAWLSSLEESMKECVRGHLSEAVSAYEDRPREQWILDFPAQVALTGSQIWWSNDMELVFKRLEEGFESALKDYNKKQISQLNLLISMLLGELSSGDRQKIMTLCTIDVHARDIVASLITQKVTTSQAFQWLSQLRHCWYEQQRHCFVNICDSQFLYSYEYLGNTTRLVITPLTDRCYITLTQSLHLTMSGAPAGPAGTGKTETTKDLGRAMGVMVYIFNCSEQMDYKSIGNIYKGLAQTGAWGCFDEFNRIAVDVLSVVAVQVKTIQDAIRSKKKRFLFLDQDIVLKPSVGIFITMNPGYAGRTQLPENLKALFRPCAMVVPDTELICEIMLVAEGFRGAKLLARKFITLYTLCKELLSKQDHYDWGLRAVKSVLVVAGVLRRRDKSRPEDQVLMRALRDFNMPKIVTEDVSIFLGLLGDLFPGLEVERERDCEFEKAIRKTTLELRLQPEETFILKVVQLEELMAVRHSVFVVGNTGTGKSQILRVLHKTYVNLKRKPVWNDLNPKAVDRDELFGFIHHATREWKDGLLSSLMREQANISHIGPKWIVLDGDIDPMWIESLNTVMDDNKVLTLASNERVPLTSSMRLVFEISHLRTATPATVSRAGILYVNQQDLGWNPYVASWIDQRERQTERAHLTILFEKYVPRCLEQMRNTFKTITPIPESSMLQTLCTLLDCLLTQENIPSDSPRELYETYFTFACIWAFGGALTQDQLYDYRVEFSQWWTKEMKTVKLPAQGTVFDYYLDPQTRRFLPWSDTVPPFEMEICTPLQAVMVHTAETVRLRYFMDLLLERRQPVMLVGIAGVGKTALVNNKFDCLPQSYTTTKVPFNYHTTSLMLQMILERQLEKRAGRSYSPIGNRRMVYFIDDINMPAVDSYGTVQPHTLIRQHLDYGHWYDRQKLSLKEIHNTQYVACMNPTAGSFTINPRLQRHFSVFAVNFPSSEAQMSIFGQILSCHLKQLRFSPLVQRSAAAVVQAAVTLHHKMVHSFLPTAIRFHYTFNLRDLSNVFQGILFAGPDSVEESTDLALLWLHESCRVYSDRLLDVKDLQLFRKLQMETVHECFEGLEDKKVTKQPLLYCHFAQMGDEASYAPVTDWAALRSVLTDALESYNELNAAMNLVLFEDAMQHVCRISRILESPRGHGLLVGVGGSGKQSLTRLAAYISSVEVFQITLTKGYSIQDLKMDLAGLFLKTGVKNQRVALLLTDAQIPDERFLVIINDLLASGEIPELFSEEEIEGIVSGVRAEVRALGLLDSRENCWRFFTDRVRLQLTVVLCLSPVGSALRVRARRFPALVQCTTIDWFHPWTSEALQSVSYRFIQEIEGIEPAVQESISLFMAYVHTSVNQASEKYQRNEKRYNYTTPKSFLQQITLYRNLLEKSRAQLQHKMNRLDSGLQKLQTTAAQVEDLKAKLASQEAELTLKNQNIEALITKIGLQTERVSSKRKAADVEAQKVAVIQAEVLVKQKDCEHDLAKAEPSLTAATAALDTLNKVNLTELKAFPNPPAAVINVAAAVMVLLAPRGRVPKDRSWKAARAFMGKVDDFLQALVSYDKEHVPEVCLTVVKQEYLRKREFHPDLVRTKSTAAAGLCAWTINIVRYYEIYCEVIPKRHALSQANAELDTATAKMLAVKKKLTDLDATLQSLTAQVERATAEKISCQMEVARTNQTIELANRLVKGLESEKERWSRAIVEYEKQQKTLCGDVLITSAFVSYMGYFTRQYRVELLNSSWIPFLQSQKVSVPLTDGLDPILMLTDDATVAAWHNQGLPNDRISTENASILTTSERWPLIIDPQQQGVKWIRNRLGSELRVVQLGQKGYLDVIEQALACGETVLIENLPEKVDPVLEPLLGRNTIKRGRYIRIGGKECEYNDNFQLIIHTKLANPHFPPELQAQTTLINFTVTPVGLEEQLLGQVVSRERPDLEALKMELTSQQNHFKIELKRLEDDLLSRLSAAHGHFLGDISLVEQLENTKSTAAHIQYKVVEARENETKINEARELYRPAAERASLLFFIINDLSKINPMYQFSLKTFNSVFNKAMERAEWDEDVRTRVHTLTEAITYSVFLYTSQGLFERDKLTFLSHTAFQILLKQGLIDAQEFDFLLRFHVEACKVNPVSFLSPHAWGAIKTISTMEGFNGLDKDMESSPKRWRKIVESSCPEKERLPQDWKNKSSLQKLIILKALRPDRMTYTLRNFVEESMGTKYVDSARLEFDKLYEDSSSSTPVFFILSPGVDPLKDVEKLGLKLGFSIEQGTLHNVSLGQGQEEVAERVLGTASKLGHWVILQNVHLVARWLPSLDALLETAAVDRHQNYRVFITGEPAPSPEQHVIPRGILENAIKITNEPPTGLNASLHAALNNFNQDTLDMCSREQEFNAMFFSLCFFHACVTERRKFGPQGWNHNYPFSTGDLTISASVLYNYLEANTKSMQVPWEDLCYLFGEIMYGGHITDGWDRRLCKTYLQEFMHPKIFEGELFLCPGFLAPPFMDYGGYHSYIDEHLPSENPTLYGLHPNAELECLTVTSDNLLRTLLELQPQDSSRGEGAAQSTEEKVKCVIEDILDKLPDEYNMAEIIAKTTKRSPYILVCFQECERMNLLLGEIKKSLIELDLGLKGELTISSSMEILQSALFNNSVPDSWARLAYPSTKTLAQWFNDLMCSCREMDSWTQDLVLPAVVWLSGLFNPQSFLTAVLQSIARKNQWPLDKMTLTVDVTKKTKDDFGHPPREGAYVHGLFMEGARWDPQSGIISEAVLRDLAPAMPVLYVRAVPAEEQELKNTYECPVYRTKQRGPTYVWTLNLRTKHPPAKWIVAGVSLLLSV</sequence>
<dbReference type="InterPro" id="IPR035706">
    <property type="entry name" value="AAA_9"/>
</dbReference>
<feature type="domain" description="AAA+ ATPase" evidence="15">
    <location>
        <begin position="1838"/>
        <end position="1974"/>
    </location>
</feature>
<keyword evidence="9 14" id="KW-0175">Coiled coil</keyword>
<dbReference type="FunFam" id="1.10.287.2620:FF:000002">
    <property type="entry name" value="Dynein heavy chain 2, axonemal"/>
    <property type="match status" value="1"/>
</dbReference>
<feature type="domain" description="AAA+ ATPase" evidence="15">
    <location>
        <begin position="2443"/>
        <end position="2588"/>
    </location>
</feature>
<evidence type="ECO:0000256" key="3">
    <source>
        <dbReference type="ARBA" id="ARBA00022490"/>
    </source>
</evidence>
<dbReference type="InterPro" id="IPR024317">
    <property type="entry name" value="Dynein_heavy_chain_D4_dom"/>
</dbReference>
<dbReference type="Gene3D" id="1.20.140.100">
    <property type="entry name" value="Dynein heavy chain, N-terminal domain 2"/>
    <property type="match status" value="1"/>
</dbReference>
<dbReference type="GO" id="GO:0030286">
    <property type="term" value="C:dynein complex"/>
    <property type="evidence" value="ECO:0007669"/>
    <property type="project" value="UniProtKB-KW"/>
</dbReference>
<dbReference type="InterPro" id="IPR026983">
    <property type="entry name" value="DHC"/>
</dbReference>
<feature type="coiled-coil region" evidence="14">
    <location>
        <begin position="3261"/>
        <end position="3344"/>
    </location>
</feature>
<dbReference type="Gene3D" id="1.10.8.720">
    <property type="entry name" value="Region D6 of dynein motor"/>
    <property type="match status" value="1"/>
</dbReference>
<dbReference type="Gene3D" id="1.20.920.20">
    <property type="match status" value="1"/>
</dbReference>
<dbReference type="SMART" id="SM00382">
    <property type="entry name" value="AAA"/>
    <property type="match status" value="3"/>
</dbReference>
<evidence type="ECO:0000313" key="17">
    <source>
        <dbReference type="RefSeq" id="XP_029306839.1"/>
    </source>
</evidence>
<dbReference type="Pfam" id="PF12780">
    <property type="entry name" value="AAA_8"/>
    <property type="match status" value="1"/>
</dbReference>
<dbReference type="GeneID" id="115020910"/>
<dbReference type="GO" id="GO:0007018">
    <property type="term" value="P:microtubule-based movement"/>
    <property type="evidence" value="ECO:0007669"/>
    <property type="project" value="InterPro"/>
</dbReference>
<dbReference type="InterPro" id="IPR013594">
    <property type="entry name" value="Dynein_heavy_tail"/>
</dbReference>
<dbReference type="FunFam" id="1.20.58.1120:FF:000002">
    <property type="entry name" value="Dynein heavy chain 9, axonemal"/>
    <property type="match status" value="1"/>
</dbReference>
<dbReference type="Gene3D" id="1.20.58.1120">
    <property type="match status" value="1"/>
</dbReference>
<organism evidence="16 17">
    <name type="scientific">Cottoperca gobio</name>
    <name type="common">Frogmouth</name>
    <name type="synonym">Aphritis gobio</name>
    <dbReference type="NCBI Taxonomy" id="56716"/>
    <lineage>
        <taxon>Eukaryota</taxon>
        <taxon>Metazoa</taxon>
        <taxon>Chordata</taxon>
        <taxon>Craniata</taxon>
        <taxon>Vertebrata</taxon>
        <taxon>Euteleostomi</taxon>
        <taxon>Actinopterygii</taxon>
        <taxon>Neopterygii</taxon>
        <taxon>Teleostei</taxon>
        <taxon>Neoteleostei</taxon>
        <taxon>Acanthomorphata</taxon>
        <taxon>Eupercaria</taxon>
        <taxon>Perciformes</taxon>
        <taxon>Notothenioidei</taxon>
        <taxon>Bovichtidae</taxon>
        <taxon>Cottoperca</taxon>
    </lineage>
</organism>
<dbReference type="PANTHER" id="PTHR45703">
    <property type="entry name" value="DYNEIN HEAVY CHAIN"/>
    <property type="match status" value="1"/>
</dbReference>
<feature type="coiled-coil region" evidence="14">
    <location>
        <begin position="3030"/>
        <end position="3081"/>
    </location>
</feature>
<evidence type="ECO:0000256" key="6">
    <source>
        <dbReference type="ARBA" id="ARBA00022741"/>
    </source>
</evidence>
<dbReference type="Gene3D" id="1.20.920.30">
    <property type="match status" value="1"/>
</dbReference>
<dbReference type="Pfam" id="PF12781">
    <property type="entry name" value="AAA_9"/>
    <property type="match status" value="1"/>
</dbReference>
<dbReference type="Gene3D" id="1.20.1270.280">
    <property type="match status" value="1"/>
</dbReference>
<proteinExistence type="inferred from homology"/>
<dbReference type="Pfam" id="PF17857">
    <property type="entry name" value="AAA_lid_1"/>
    <property type="match status" value="1"/>
</dbReference>
<dbReference type="FunFam" id="1.10.472.130:FF:000001">
    <property type="entry name" value="Dynein, axonemal, heavy chain 9"/>
    <property type="match status" value="1"/>
</dbReference>
<dbReference type="FunFam" id="3.20.180.20:FF:000001">
    <property type="entry name" value="Dynein axonemal heavy chain 5"/>
    <property type="match status" value="1"/>
</dbReference>
<dbReference type="Pfam" id="PF12777">
    <property type="entry name" value="MT"/>
    <property type="match status" value="1"/>
</dbReference>
<feature type="domain" description="AAA+ ATPase" evidence="15">
    <location>
        <begin position="2788"/>
        <end position="2950"/>
    </location>
</feature>
<dbReference type="KEGG" id="cgob:115020910"/>
<reference evidence="17" key="1">
    <citation type="submission" date="2025-08" db="UniProtKB">
        <authorList>
            <consortium name="RefSeq"/>
        </authorList>
    </citation>
    <scope>IDENTIFICATION</scope>
</reference>
<evidence type="ECO:0000256" key="9">
    <source>
        <dbReference type="ARBA" id="ARBA00023054"/>
    </source>
</evidence>
<dbReference type="Gene3D" id="3.40.50.300">
    <property type="entry name" value="P-loop containing nucleotide triphosphate hydrolases"/>
    <property type="match status" value="5"/>
</dbReference>
<dbReference type="Gene3D" id="6.10.140.1060">
    <property type="match status" value="1"/>
</dbReference>
<dbReference type="SUPFAM" id="SSF52540">
    <property type="entry name" value="P-loop containing nucleoside triphosphate hydrolases"/>
    <property type="match status" value="4"/>
</dbReference>
<dbReference type="FunFam" id="3.40.50.300:FF:001810">
    <property type="entry name" value="Cytoplasmic dynein 2 heavy chain 1"/>
    <property type="match status" value="1"/>
</dbReference>
<evidence type="ECO:0000256" key="2">
    <source>
        <dbReference type="ARBA" id="ARBA00008887"/>
    </source>
</evidence>
<dbReference type="Pfam" id="PF03028">
    <property type="entry name" value="Dynein_heavy"/>
    <property type="match status" value="1"/>
</dbReference>
<gene>
    <name evidence="17" type="primary">si:dkey-233k19.3</name>
</gene>
<keyword evidence="13" id="KW-0966">Cell projection</keyword>
<comment type="similarity">
    <text evidence="2">Belongs to the dynein heavy chain family.</text>
</comment>
<accession>A0A6J2R968</accession>
<dbReference type="FunFam" id="3.40.50.300:FF:000411">
    <property type="entry name" value="dynein heavy chain 17, axonemal"/>
    <property type="match status" value="1"/>
</dbReference>
<dbReference type="InterPro" id="IPR042222">
    <property type="entry name" value="Dynein_2_N"/>
</dbReference>
<name>A0A6J2R968_COTGO</name>
<dbReference type="GO" id="GO:0008569">
    <property type="term" value="F:minus-end-directed microtubule motor activity"/>
    <property type="evidence" value="ECO:0007669"/>
    <property type="project" value="InterPro"/>
</dbReference>
<dbReference type="Gene3D" id="1.10.287.2620">
    <property type="match status" value="1"/>
</dbReference>
<evidence type="ECO:0000256" key="1">
    <source>
        <dbReference type="ARBA" id="ARBA00004430"/>
    </source>
</evidence>
<dbReference type="FunFam" id="1.10.8.1220:FF:000001">
    <property type="entry name" value="Dynein axonemal heavy chain 5"/>
    <property type="match status" value="1"/>
</dbReference>
<protein>
    <submittedName>
        <fullName evidence="17">LOW QUALITY PROTEIN: dynein heavy chain 11, axonemal</fullName>
    </submittedName>
</protein>
<keyword evidence="6" id="KW-0547">Nucleotide-binding</keyword>
<dbReference type="FunFam" id="1.10.8.710:FF:000002">
    <property type="entry name" value="dynein heavy chain 17, axonemal"/>
    <property type="match status" value="1"/>
</dbReference>
<dbReference type="FunFam" id="3.40.50.300:FF:000049">
    <property type="entry name" value="Dynein, axonemal, heavy chain 5"/>
    <property type="match status" value="1"/>
</dbReference>
<keyword evidence="10" id="KW-0969">Cilium</keyword>
<keyword evidence="4" id="KW-0493">Microtubule</keyword>
<dbReference type="GO" id="GO:0045505">
    <property type="term" value="F:dynein intermediate chain binding"/>
    <property type="evidence" value="ECO:0007669"/>
    <property type="project" value="InterPro"/>
</dbReference>
<dbReference type="Pfam" id="PF12774">
    <property type="entry name" value="AAA_6"/>
    <property type="match status" value="1"/>
</dbReference>
<dbReference type="GO" id="GO:0005524">
    <property type="term" value="F:ATP binding"/>
    <property type="evidence" value="ECO:0007669"/>
    <property type="project" value="UniProtKB-KW"/>
</dbReference>
<evidence type="ECO:0000256" key="11">
    <source>
        <dbReference type="ARBA" id="ARBA00023175"/>
    </source>
</evidence>
<evidence type="ECO:0000313" key="16">
    <source>
        <dbReference type="Proteomes" id="UP000504630"/>
    </source>
</evidence>
<dbReference type="OrthoDB" id="10251809at2759"/>
<dbReference type="Pfam" id="PF08385">
    <property type="entry name" value="DHC_N1"/>
    <property type="match status" value="1"/>
</dbReference>
<dbReference type="FunFam" id="1.20.1270.280:FF:000008">
    <property type="entry name" value="Dynein axonemal heavy chain 11"/>
    <property type="match status" value="1"/>
</dbReference>
<dbReference type="InterPro" id="IPR041589">
    <property type="entry name" value="DNAH3_AAA_lid_1"/>
</dbReference>
<dbReference type="InterPro" id="IPR041658">
    <property type="entry name" value="AAA_lid_11"/>
</dbReference>
<dbReference type="GO" id="GO:0005930">
    <property type="term" value="C:axoneme"/>
    <property type="evidence" value="ECO:0007669"/>
    <property type="project" value="UniProtKB-SubCell"/>
</dbReference>
<dbReference type="Pfam" id="PF18198">
    <property type="entry name" value="AAA_lid_11"/>
    <property type="match status" value="1"/>
</dbReference>
<dbReference type="Gene3D" id="1.10.8.710">
    <property type="match status" value="1"/>
</dbReference>
<dbReference type="InterPro" id="IPR013602">
    <property type="entry name" value="Dynein_heavy_linker"/>
</dbReference>
<dbReference type="Gene3D" id="1.10.472.130">
    <property type="match status" value="1"/>
</dbReference>
<dbReference type="GO" id="GO:0005874">
    <property type="term" value="C:microtubule"/>
    <property type="evidence" value="ECO:0007669"/>
    <property type="project" value="UniProtKB-KW"/>
</dbReference>
<dbReference type="RefSeq" id="XP_029306839.1">
    <property type="nucleotide sequence ID" value="XM_029450979.1"/>
</dbReference>
<dbReference type="FunFam" id="1.20.140.100:FF:000001">
    <property type="entry name" value="dynein heavy chain 17, axonemal"/>
    <property type="match status" value="1"/>
</dbReference>
<keyword evidence="16" id="KW-1185">Reference proteome</keyword>
<keyword evidence="11" id="KW-0505">Motor protein</keyword>
<dbReference type="Pfam" id="PF08393">
    <property type="entry name" value="DHC_N2"/>
    <property type="match status" value="1"/>
</dbReference>
<dbReference type="Gene3D" id="1.10.8.1220">
    <property type="match status" value="1"/>
</dbReference>
<evidence type="ECO:0000256" key="8">
    <source>
        <dbReference type="ARBA" id="ARBA00023017"/>
    </source>
</evidence>
<dbReference type="GO" id="GO:0097729">
    <property type="term" value="C:9+2 motile cilium"/>
    <property type="evidence" value="ECO:0007669"/>
    <property type="project" value="UniProtKB-ARBA"/>
</dbReference>
<dbReference type="FunFam" id="3.10.490.20:FF:000002">
    <property type="entry name" value="Dynein axonemal heavy chain 17"/>
    <property type="match status" value="1"/>
</dbReference>
<dbReference type="InterPro" id="IPR042219">
    <property type="entry name" value="AAA_lid_11_sf"/>
</dbReference>
<dbReference type="FunFam" id="1.10.8.720:FF:000002">
    <property type="entry name" value="Dynein heavy chain 9, axonemal"/>
    <property type="match status" value="1"/>
</dbReference>
<evidence type="ECO:0000256" key="14">
    <source>
        <dbReference type="SAM" id="Coils"/>
    </source>
</evidence>
<keyword evidence="8" id="KW-0243">Dynein</keyword>
<dbReference type="Pfam" id="PF18199">
    <property type="entry name" value="Dynein_C"/>
    <property type="match status" value="1"/>
</dbReference>
<dbReference type="FunFam" id="3.40.50.300:FF:000219">
    <property type="entry name" value="Dynein axonemal heavy chain 17"/>
    <property type="match status" value="1"/>
</dbReference>
<dbReference type="FunFam" id="1.20.920.30:FF:000003">
    <property type="entry name" value="Dynein axonemal heavy chain 17"/>
    <property type="match status" value="1"/>
</dbReference>
<evidence type="ECO:0000256" key="5">
    <source>
        <dbReference type="ARBA" id="ARBA00022737"/>
    </source>
</evidence>
<keyword evidence="7" id="KW-0067">ATP-binding</keyword>
<dbReference type="InterPro" id="IPR003593">
    <property type="entry name" value="AAA+_ATPase"/>
</dbReference>
<dbReference type="Gene3D" id="3.10.490.20">
    <property type="match status" value="1"/>
</dbReference>
<dbReference type="FunFam" id="1.20.920.20:FF:000003">
    <property type="entry name" value="Dynein axonemal heavy chain 17"/>
    <property type="match status" value="1"/>
</dbReference>
<evidence type="ECO:0000256" key="7">
    <source>
        <dbReference type="ARBA" id="ARBA00022840"/>
    </source>
</evidence>
<dbReference type="FunFam" id="3.40.50.300:FF:000667">
    <property type="entry name" value="Dynein axonemal heavy chain 11"/>
    <property type="match status" value="1"/>
</dbReference>
<dbReference type="InterPro" id="IPR041466">
    <property type="entry name" value="Dynein_AAA5_ext"/>
</dbReference>
<dbReference type="Pfam" id="PF12775">
    <property type="entry name" value="AAA_7"/>
    <property type="match status" value="1"/>
</dbReference>
<dbReference type="GO" id="GO:0051959">
    <property type="term" value="F:dynein light intermediate chain binding"/>
    <property type="evidence" value="ECO:0007669"/>
    <property type="project" value="InterPro"/>
</dbReference>
<dbReference type="InterPro" id="IPR042228">
    <property type="entry name" value="Dynein_linker_3"/>
</dbReference>
<keyword evidence="3" id="KW-0963">Cytoplasm</keyword>
<dbReference type="Pfam" id="PF17852">
    <property type="entry name" value="Dynein_AAA_lid"/>
    <property type="match status" value="1"/>
</dbReference>
<evidence type="ECO:0000256" key="10">
    <source>
        <dbReference type="ARBA" id="ARBA00023069"/>
    </source>
</evidence>